<dbReference type="Gene3D" id="1.10.287.130">
    <property type="match status" value="1"/>
</dbReference>
<dbReference type="EMBL" id="CP000884">
    <property type="protein sequence ID" value="ABX33737.1"/>
    <property type="molecule type" value="Genomic_DNA"/>
</dbReference>
<dbReference type="CDD" id="cd06225">
    <property type="entry name" value="HAMP"/>
    <property type="match status" value="1"/>
</dbReference>
<dbReference type="RefSeq" id="WP_012203023.1">
    <property type="nucleotide sequence ID" value="NC_010002.1"/>
</dbReference>
<dbReference type="eggNOG" id="COG5002">
    <property type="taxonomic scope" value="Bacteria"/>
</dbReference>
<dbReference type="Gene3D" id="6.10.340.10">
    <property type="match status" value="1"/>
</dbReference>
<dbReference type="Pfam" id="PF00512">
    <property type="entry name" value="HisKA"/>
    <property type="match status" value="1"/>
</dbReference>
<keyword evidence="12 14" id="KW-0902">Two-component regulatory system</keyword>
<dbReference type="CDD" id="cd00082">
    <property type="entry name" value="HisKA"/>
    <property type="match status" value="1"/>
</dbReference>
<evidence type="ECO:0000256" key="3">
    <source>
        <dbReference type="ARBA" id="ARBA00022475"/>
    </source>
</evidence>
<keyword evidence="9 14" id="KW-0418">Kinase</keyword>
<dbReference type="InterPro" id="IPR003661">
    <property type="entry name" value="HisK_dim/P_dom"/>
</dbReference>
<keyword evidence="11 14" id="KW-1133">Transmembrane helix</keyword>
<dbReference type="InterPro" id="IPR006290">
    <property type="entry name" value="CztS_silS_copS"/>
</dbReference>
<reference evidence="18" key="2">
    <citation type="submission" date="2007-11" db="EMBL/GenBank/DDBJ databases">
        <title>Complete sequence of Delftia acidovorans DSM 14801 / SPH-1.</title>
        <authorList>
            <person name="Copeland A."/>
            <person name="Lucas S."/>
            <person name="Lapidus A."/>
            <person name="Barry K."/>
            <person name="Glavina del Rio T."/>
            <person name="Dalin E."/>
            <person name="Tice H."/>
            <person name="Pitluck S."/>
            <person name="Lowry S."/>
            <person name="Clum A."/>
            <person name="Schmutz J."/>
            <person name="Larimer F."/>
            <person name="Land M."/>
            <person name="Hauser L."/>
            <person name="Kyrpides N."/>
            <person name="Kim E."/>
            <person name="Schleheck D."/>
            <person name="Richardson P."/>
        </authorList>
    </citation>
    <scope>NUCLEOTIDE SEQUENCE [LARGE SCALE GENOMIC DNA]</scope>
    <source>
        <strain evidence="18">DSM 14801 / SPH-1</strain>
    </source>
</reference>
<dbReference type="PROSITE" id="PS50109">
    <property type="entry name" value="HIS_KIN"/>
    <property type="match status" value="1"/>
</dbReference>
<dbReference type="InterPro" id="IPR003594">
    <property type="entry name" value="HATPase_dom"/>
</dbReference>
<dbReference type="HOGENOM" id="CLU_000445_89_6_4"/>
<evidence type="ECO:0000256" key="4">
    <source>
        <dbReference type="ARBA" id="ARBA00022519"/>
    </source>
</evidence>
<evidence type="ECO:0000259" key="16">
    <source>
        <dbReference type="PROSITE" id="PS50885"/>
    </source>
</evidence>
<keyword evidence="7 14" id="KW-0812">Transmembrane</keyword>
<proteinExistence type="predicted"/>
<dbReference type="SMART" id="SM00388">
    <property type="entry name" value="HisKA"/>
    <property type="match status" value="1"/>
</dbReference>
<evidence type="ECO:0000256" key="7">
    <source>
        <dbReference type="ARBA" id="ARBA00022692"/>
    </source>
</evidence>
<dbReference type="GeneID" id="24116580"/>
<evidence type="ECO:0000256" key="2">
    <source>
        <dbReference type="ARBA" id="ARBA00004533"/>
    </source>
</evidence>
<comment type="catalytic activity">
    <reaction evidence="1 14">
        <text>ATP + protein L-histidine = ADP + protein N-phospho-L-histidine.</text>
        <dbReference type="EC" id="2.7.13.3"/>
    </reaction>
</comment>
<dbReference type="InterPro" id="IPR003660">
    <property type="entry name" value="HAMP_dom"/>
</dbReference>
<keyword evidence="13 14" id="KW-0472">Membrane</keyword>
<dbReference type="CDD" id="cd00075">
    <property type="entry name" value="HATPase"/>
    <property type="match status" value="1"/>
</dbReference>
<comment type="function">
    <text evidence="14">Member of a two-component regulatory system.</text>
</comment>
<accession>A9BSC3</accession>
<dbReference type="Gene3D" id="3.30.565.10">
    <property type="entry name" value="Histidine kinase-like ATPase, C-terminal domain"/>
    <property type="match status" value="1"/>
</dbReference>
<reference evidence="17 18" key="1">
    <citation type="journal article" date="2004" name="Appl. Environ. Microbiol.">
        <title>Mineralization of individual congeners of linear alkylbenzenesulfonate by defined pairs of heterotrophic bacteria.</title>
        <authorList>
            <person name="Schleheck D."/>
            <person name="Knepper T.P."/>
            <person name="Fischer K."/>
            <person name="Cook A.M."/>
        </authorList>
    </citation>
    <scope>NUCLEOTIDE SEQUENCE [LARGE SCALE GENOMIC DNA]</scope>
    <source>
        <strain evidence="18">DSM 14801 / SPH-1</strain>
    </source>
</reference>
<keyword evidence="8 14" id="KW-0547">Nucleotide-binding</keyword>
<evidence type="ECO:0000256" key="5">
    <source>
        <dbReference type="ARBA" id="ARBA00022553"/>
    </source>
</evidence>
<dbReference type="SMART" id="SM00387">
    <property type="entry name" value="HATPase_c"/>
    <property type="match status" value="1"/>
</dbReference>
<gene>
    <name evidence="17" type="ordered locus">Daci_1092</name>
</gene>
<keyword evidence="18" id="KW-1185">Reference proteome</keyword>
<dbReference type="GO" id="GO:0000155">
    <property type="term" value="F:phosphorelay sensor kinase activity"/>
    <property type="evidence" value="ECO:0007669"/>
    <property type="project" value="InterPro"/>
</dbReference>
<dbReference type="PRINTS" id="PR00344">
    <property type="entry name" value="BCTRLSENSOR"/>
</dbReference>
<evidence type="ECO:0000259" key="15">
    <source>
        <dbReference type="PROSITE" id="PS50109"/>
    </source>
</evidence>
<dbReference type="EC" id="2.7.13.3" evidence="14"/>
<keyword evidence="6 14" id="KW-0808">Transferase</keyword>
<dbReference type="AlphaFoldDB" id="A9BSC3"/>
<evidence type="ECO:0000256" key="1">
    <source>
        <dbReference type="ARBA" id="ARBA00000085"/>
    </source>
</evidence>
<dbReference type="Pfam" id="PF02518">
    <property type="entry name" value="HATPase_c"/>
    <property type="match status" value="1"/>
</dbReference>
<keyword evidence="4 14" id="KW-0997">Cell inner membrane</keyword>
<feature type="transmembrane region" description="Helical" evidence="14">
    <location>
        <begin position="150"/>
        <end position="174"/>
    </location>
</feature>
<dbReference type="InterPro" id="IPR036890">
    <property type="entry name" value="HATPase_C_sf"/>
</dbReference>
<dbReference type="SUPFAM" id="SSF47384">
    <property type="entry name" value="Homodimeric domain of signal transducing histidine kinase"/>
    <property type="match status" value="1"/>
</dbReference>
<evidence type="ECO:0000313" key="17">
    <source>
        <dbReference type="EMBL" id="ABX33737.1"/>
    </source>
</evidence>
<name>A9BSC3_DELAS</name>
<feature type="transmembrane region" description="Helical" evidence="14">
    <location>
        <begin position="23"/>
        <end position="43"/>
    </location>
</feature>
<dbReference type="InterPro" id="IPR050428">
    <property type="entry name" value="TCS_sensor_his_kinase"/>
</dbReference>
<dbReference type="SUPFAM" id="SSF55874">
    <property type="entry name" value="ATPase domain of HSP90 chaperone/DNA topoisomerase II/histidine kinase"/>
    <property type="match status" value="1"/>
</dbReference>
<dbReference type="PANTHER" id="PTHR45436">
    <property type="entry name" value="SENSOR HISTIDINE KINASE YKOH"/>
    <property type="match status" value="1"/>
</dbReference>
<dbReference type="NCBIfam" id="TIGR01386">
    <property type="entry name" value="cztS_silS_copS"/>
    <property type="match status" value="1"/>
</dbReference>
<evidence type="ECO:0000256" key="14">
    <source>
        <dbReference type="RuleBase" id="RU364088"/>
    </source>
</evidence>
<evidence type="ECO:0000256" key="13">
    <source>
        <dbReference type="ARBA" id="ARBA00023136"/>
    </source>
</evidence>
<feature type="domain" description="HAMP" evidence="16">
    <location>
        <begin position="175"/>
        <end position="228"/>
    </location>
</feature>
<evidence type="ECO:0000256" key="10">
    <source>
        <dbReference type="ARBA" id="ARBA00022840"/>
    </source>
</evidence>
<feature type="domain" description="Histidine kinase" evidence="15">
    <location>
        <begin position="236"/>
        <end position="456"/>
    </location>
</feature>
<dbReference type="GO" id="GO:0005524">
    <property type="term" value="F:ATP binding"/>
    <property type="evidence" value="ECO:0007669"/>
    <property type="project" value="UniProtKB-KW"/>
</dbReference>
<comment type="subcellular location">
    <subcellularLocation>
        <location evidence="2 14">Cell inner membrane</location>
    </subcellularLocation>
</comment>
<keyword evidence="5" id="KW-0597">Phosphoprotein</keyword>
<organism evidence="17 18">
    <name type="scientific">Delftia acidovorans (strain DSM 14801 / SPH-1)</name>
    <dbReference type="NCBI Taxonomy" id="398578"/>
    <lineage>
        <taxon>Bacteria</taxon>
        <taxon>Pseudomonadati</taxon>
        <taxon>Pseudomonadota</taxon>
        <taxon>Betaproteobacteria</taxon>
        <taxon>Burkholderiales</taxon>
        <taxon>Comamonadaceae</taxon>
        <taxon>Delftia</taxon>
    </lineage>
</organism>
<evidence type="ECO:0000256" key="6">
    <source>
        <dbReference type="ARBA" id="ARBA00022679"/>
    </source>
</evidence>
<dbReference type="GO" id="GO:0005886">
    <property type="term" value="C:plasma membrane"/>
    <property type="evidence" value="ECO:0007669"/>
    <property type="project" value="UniProtKB-SubCell"/>
</dbReference>
<dbReference type="SMART" id="SM00304">
    <property type="entry name" value="HAMP"/>
    <property type="match status" value="1"/>
</dbReference>
<dbReference type="InterPro" id="IPR005467">
    <property type="entry name" value="His_kinase_dom"/>
</dbReference>
<dbReference type="STRING" id="398578.Daci_1092"/>
<keyword evidence="3 14" id="KW-1003">Cell membrane</keyword>
<dbReference type="InterPro" id="IPR004358">
    <property type="entry name" value="Sig_transdc_His_kin-like_C"/>
</dbReference>
<protein>
    <recommendedName>
        <fullName evidence="14">Sensor protein</fullName>
        <ecNumber evidence="14">2.7.13.3</ecNumber>
    </recommendedName>
</protein>
<dbReference type="Pfam" id="PF00672">
    <property type="entry name" value="HAMP"/>
    <property type="match status" value="1"/>
</dbReference>
<sequence length="464" mass="50297">MSAAPAAPPAADIPHLGRRLSRWLALQTMLGLGLVCAAVYGVASMTLEQHQHETLDLKQQAVLHLMTESRSAHNEAGLAHMLDDFLTGLDEMSLRITDLQGRVIYERLRIPKTPGRTLQRSFEVVLADSGQHAQAQLTLDRADDDRQLSLLAWTLALAAVGGALLVSLTGIWLVRLGLAPLRELTEQTRKLSAQDLQRRLDDSGQPQELRPLIAQFNALLERLAVAYRQMEAFNADVAHELNTPLTTLISSCELALRKPRSEAELREVLASNLEDLRRMAGIVADMLFLSQADRGQGARLAPWASLAALAHEVIDFHEAALQEADLQVVVQGDAAAEVDARLLRRALSNLLGNATRYAQRGSTITVQIGARPCAHHGGAGDVALAVLNRGPTIAPADLPRLFDRFYRADAARSQADRNHGLGLAIVAAIARMHGGRCFAESEGGFTRIGLELPDSPSPPRDSPA</sequence>
<dbReference type="PROSITE" id="PS50885">
    <property type="entry name" value="HAMP"/>
    <property type="match status" value="1"/>
</dbReference>
<evidence type="ECO:0000256" key="12">
    <source>
        <dbReference type="ARBA" id="ARBA00023012"/>
    </source>
</evidence>
<dbReference type="FunFam" id="1.10.287.130:FF:000001">
    <property type="entry name" value="Two-component sensor histidine kinase"/>
    <property type="match status" value="1"/>
</dbReference>
<dbReference type="InterPro" id="IPR036097">
    <property type="entry name" value="HisK_dim/P_sf"/>
</dbReference>
<dbReference type="PANTHER" id="PTHR45436:SF9">
    <property type="entry name" value="SENSOR PROTEIN"/>
    <property type="match status" value="1"/>
</dbReference>
<dbReference type="KEGG" id="dac:Daci_1092"/>
<evidence type="ECO:0000256" key="8">
    <source>
        <dbReference type="ARBA" id="ARBA00022741"/>
    </source>
</evidence>
<dbReference type="Proteomes" id="UP000000784">
    <property type="component" value="Chromosome"/>
</dbReference>
<evidence type="ECO:0000256" key="11">
    <source>
        <dbReference type="ARBA" id="ARBA00022989"/>
    </source>
</evidence>
<evidence type="ECO:0000256" key="9">
    <source>
        <dbReference type="ARBA" id="ARBA00022777"/>
    </source>
</evidence>
<evidence type="ECO:0000313" key="18">
    <source>
        <dbReference type="Proteomes" id="UP000000784"/>
    </source>
</evidence>
<keyword evidence="10 14" id="KW-0067">ATP-binding</keyword>